<evidence type="ECO:0000256" key="1">
    <source>
        <dbReference type="ARBA" id="ARBA00003236"/>
    </source>
</evidence>
<dbReference type="GO" id="GO:0005975">
    <property type="term" value="P:carbohydrate metabolic process"/>
    <property type="evidence" value="ECO:0007669"/>
    <property type="project" value="InterPro"/>
</dbReference>
<evidence type="ECO:0000256" key="4">
    <source>
        <dbReference type="ARBA" id="ARBA00032976"/>
    </source>
</evidence>
<dbReference type="PANTHER" id="PTHR43123:SF1">
    <property type="entry name" value="POLYSACCHARIDE DEACETYLASE-RELATED"/>
    <property type="match status" value="1"/>
</dbReference>
<dbReference type="AlphaFoldDB" id="A0A8B2P159"/>
<feature type="domain" description="NodB homology" evidence="6">
    <location>
        <begin position="68"/>
        <end position="289"/>
    </location>
</feature>
<evidence type="ECO:0000256" key="2">
    <source>
        <dbReference type="ARBA" id="ARBA00010973"/>
    </source>
</evidence>
<sequence length="309" mass="33831">MPGDPRPRDFVGYGAHPPHPRWPGDARIAVNIVINVEEGSEPSVPDGDAETEQGLTEGGGGGFKGRDLAAESMFEYGSRVGFWRLLRILRQHGAPATFFACSRVLERNAEIAGAIAEAVGSGTYDVCGHGLRWERHQTLTRAQEEAAIHEAHATLTRLTGEAPAGWYCRYAPTIHTRDIVAAHGGFLYDADAYNDELPYWTTALGRPHLVVPYSLAVNDAKFSRAAFATAGQFFEFMKDTFDVLYTEGETAPKMMTVGLHCRLMGQPGRALALTRFLEHVAGHDRVWLTRRGDIARHWMATFPAPGGAA</sequence>
<evidence type="ECO:0000256" key="5">
    <source>
        <dbReference type="SAM" id="MobiDB-lite"/>
    </source>
</evidence>
<dbReference type="EMBL" id="QHHQ01000002">
    <property type="protein sequence ID" value="RAI02007.1"/>
    <property type="molecule type" value="Genomic_DNA"/>
</dbReference>
<dbReference type="Proteomes" id="UP000249590">
    <property type="component" value="Unassembled WGS sequence"/>
</dbReference>
<name>A0A8B2P159_9HYPH</name>
<dbReference type="Pfam" id="PF01522">
    <property type="entry name" value="Polysacc_deac_1"/>
    <property type="match status" value="1"/>
</dbReference>
<reference evidence="7 8" key="1">
    <citation type="submission" date="2018-05" db="EMBL/GenBank/DDBJ databases">
        <title>Acuticoccus sediminis sp. nov., isolated from deep-sea sediment of Indian Ocean.</title>
        <authorList>
            <person name="Liu X."/>
            <person name="Lai Q."/>
            <person name="Du Y."/>
            <person name="Sun F."/>
            <person name="Zhang X."/>
            <person name="Wang S."/>
            <person name="Shao Z."/>
        </authorList>
    </citation>
    <scope>NUCLEOTIDE SEQUENCE [LARGE SCALE GENOMIC DNA]</scope>
    <source>
        <strain evidence="7 8">PTG4-2</strain>
    </source>
</reference>
<keyword evidence="8" id="KW-1185">Reference proteome</keyword>
<evidence type="ECO:0000313" key="8">
    <source>
        <dbReference type="Proteomes" id="UP000249590"/>
    </source>
</evidence>
<comment type="caution">
    <text evidence="7">The sequence shown here is derived from an EMBL/GenBank/DDBJ whole genome shotgun (WGS) entry which is preliminary data.</text>
</comment>
<dbReference type="InterPro" id="IPR011330">
    <property type="entry name" value="Glyco_hydro/deAcase_b/a-brl"/>
</dbReference>
<dbReference type="GO" id="GO:0016810">
    <property type="term" value="F:hydrolase activity, acting on carbon-nitrogen (but not peptide) bonds"/>
    <property type="evidence" value="ECO:0007669"/>
    <property type="project" value="InterPro"/>
</dbReference>
<gene>
    <name evidence="7" type="ORF">DLJ53_11525</name>
</gene>
<dbReference type="InterPro" id="IPR002509">
    <property type="entry name" value="NODB_dom"/>
</dbReference>
<comment type="similarity">
    <text evidence="2">Belongs to the polysaccharide deacetylase family.</text>
</comment>
<accession>A0A8B2P159</accession>
<dbReference type="PANTHER" id="PTHR43123">
    <property type="entry name" value="POLYSACCHARIDE DEACETYLASE-RELATED"/>
    <property type="match status" value="1"/>
</dbReference>
<dbReference type="PROSITE" id="PS51677">
    <property type="entry name" value="NODB"/>
    <property type="match status" value="1"/>
</dbReference>
<evidence type="ECO:0000313" key="7">
    <source>
        <dbReference type="EMBL" id="RAI02007.1"/>
    </source>
</evidence>
<feature type="region of interest" description="Disordered" evidence="5">
    <location>
        <begin position="39"/>
        <end position="62"/>
    </location>
</feature>
<dbReference type="SUPFAM" id="SSF88713">
    <property type="entry name" value="Glycoside hydrolase/deacetylase"/>
    <property type="match status" value="1"/>
</dbReference>
<evidence type="ECO:0000256" key="3">
    <source>
        <dbReference type="ARBA" id="ARBA00020071"/>
    </source>
</evidence>
<proteinExistence type="inferred from homology"/>
<dbReference type="Gene3D" id="3.20.20.370">
    <property type="entry name" value="Glycoside hydrolase/deacetylase"/>
    <property type="match status" value="1"/>
</dbReference>
<protein>
    <recommendedName>
        <fullName evidence="3">Chitooligosaccharide deacetylase</fullName>
    </recommendedName>
    <alternativeName>
        <fullName evidence="4">Nodulation protein B</fullName>
    </alternativeName>
</protein>
<comment type="function">
    <text evidence="1">Is involved in generating a small heat-stable compound (Nod), an acylated oligomer of N-acetylglucosamine, that stimulates mitosis in various plant protoplasts.</text>
</comment>
<organism evidence="7 8">
    <name type="scientific">Acuticoccus sediminis</name>
    <dbReference type="NCBI Taxonomy" id="2184697"/>
    <lineage>
        <taxon>Bacteria</taxon>
        <taxon>Pseudomonadati</taxon>
        <taxon>Pseudomonadota</taxon>
        <taxon>Alphaproteobacteria</taxon>
        <taxon>Hyphomicrobiales</taxon>
        <taxon>Amorphaceae</taxon>
        <taxon>Acuticoccus</taxon>
    </lineage>
</organism>
<evidence type="ECO:0000259" key="6">
    <source>
        <dbReference type="PROSITE" id="PS51677"/>
    </source>
</evidence>
<dbReference type="OrthoDB" id="9787041at2"/>